<comment type="similarity">
    <text evidence="2">Belongs to the strictosidine synthase family.</text>
</comment>
<dbReference type="PANTHER" id="PTHR10426">
    <property type="entry name" value="STRICTOSIDINE SYNTHASE-RELATED"/>
    <property type="match status" value="1"/>
</dbReference>
<evidence type="ECO:0000256" key="1">
    <source>
        <dbReference type="ARBA" id="ARBA00004116"/>
    </source>
</evidence>
<feature type="region of interest" description="Disordered" evidence="5">
    <location>
        <begin position="1"/>
        <end position="39"/>
    </location>
</feature>
<evidence type="ECO:0000259" key="6">
    <source>
        <dbReference type="Pfam" id="PF03088"/>
    </source>
</evidence>
<reference evidence="7" key="1">
    <citation type="submission" date="2020-05" db="EMBL/GenBank/DDBJ databases">
        <title>WGS assembly of Panicum virgatum.</title>
        <authorList>
            <person name="Lovell J.T."/>
            <person name="Jenkins J."/>
            <person name="Shu S."/>
            <person name="Juenger T.E."/>
            <person name="Schmutz J."/>
        </authorList>
    </citation>
    <scope>NUCLEOTIDE SEQUENCE</scope>
    <source>
        <strain evidence="7">AP13</strain>
    </source>
</reference>
<feature type="domain" description="Strictosidine synthase conserved region" evidence="6">
    <location>
        <begin position="72"/>
        <end position="117"/>
    </location>
</feature>
<gene>
    <name evidence="7" type="ORF">PVAP13_6NG033300</name>
</gene>
<evidence type="ECO:0000256" key="4">
    <source>
        <dbReference type="ARBA" id="ARBA00023180"/>
    </source>
</evidence>
<evidence type="ECO:0000256" key="2">
    <source>
        <dbReference type="ARBA" id="ARBA00009191"/>
    </source>
</evidence>
<dbReference type="GO" id="GO:0012505">
    <property type="term" value="C:endomembrane system"/>
    <property type="evidence" value="ECO:0007669"/>
    <property type="project" value="TreeGrafter"/>
</dbReference>
<organism evidence="7 8">
    <name type="scientific">Panicum virgatum</name>
    <name type="common">Blackwell switchgrass</name>
    <dbReference type="NCBI Taxonomy" id="38727"/>
    <lineage>
        <taxon>Eukaryota</taxon>
        <taxon>Viridiplantae</taxon>
        <taxon>Streptophyta</taxon>
        <taxon>Embryophyta</taxon>
        <taxon>Tracheophyta</taxon>
        <taxon>Spermatophyta</taxon>
        <taxon>Magnoliopsida</taxon>
        <taxon>Liliopsida</taxon>
        <taxon>Poales</taxon>
        <taxon>Poaceae</taxon>
        <taxon>PACMAD clade</taxon>
        <taxon>Panicoideae</taxon>
        <taxon>Panicodae</taxon>
        <taxon>Paniceae</taxon>
        <taxon>Panicinae</taxon>
        <taxon>Panicum</taxon>
        <taxon>Panicum sect. Hiantes</taxon>
    </lineage>
</organism>
<proteinExistence type="inferred from homology"/>
<comment type="subcellular location">
    <subcellularLocation>
        <location evidence="1">Vacuole</location>
    </subcellularLocation>
</comment>
<dbReference type="AlphaFoldDB" id="A0A8T0QUB4"/>
<feature type="compositionally biased region" description="Basic and acidic residues" evidence="5">
    <location>
        <begin position="1"/>
        <end position="18"/>
    </location>
</feature>
<protein>
    <recommendedName>
        <fullName evidence="6">Strictosidine synthase conserved region domain-containing protein</fullName>
    </recommendedName>
</protein>
<evidence type="ECO:0000313" key="7">
    <source>
        <dbReference type="EMBL" id="KAG2576599.1"/>
    </source>
</evidence>
<evidence type="ECO:0000256" key="5">
    <source>
        <dbReference type="SAM" id="MobiDB-lite"/>
    </source>
</evidence>
<dbReference type="InterPro" id="IPR011042">
    <property type="entry name" value="6-blade_b-propeller_TolB-like"/>
</dbReference>
<dbReference type="GO" id="GO:0005773">
    <property type="term" value="C:vacuole"/>
    <property type="evidence" value="ECO:0007669"/>
    <property type="project" value="UniProtKB-SubCell"/>
</dbReference>
<evidence type="ECO:0000313" key="8">
    <source>
        <dbReference type="Proteomes" id="UP000823388"/>
    </source>
</evidence>
<dbReference type="Proteomes" id="UP000823388">
    <property type="component" value="Chromosome 6N"/>
</dbReference>
<evidence type="ECO:0000256" key="3">
    <source>
        <dbReference type="ARBA" id="ARBA00022554"/>
    </source>
</evidence>
<accession>A0A8T0QUB4</accession>
<keyword evidence="8" id="KW-1185">Reference proteome</keyword>
<keyword evidence="4" id="KW-0325">Glycoprotein</keyword>
<feature type="compositionally biased region" description="Basic residues" evidence="5">
    <location>
        <begin position="19"/>
        <end position="39"/>
    </location>
</feature>
<dbReference type="InterPro" id="IPR018119">
    <property type="entry name" value="Strictosidine_synth_cons-reg"/>
</dbReference>
<sequence length="213" mass="23292">MHGADARRAGRRGSDGARHGGRRRAAALHQRGGRRPGHRRRLLHGQQHDVHEGAASDGHRVGRLDGADHEIQSATNRVTVLQSGVTYPNGIAISTDRSHLIVALTGPCKLMRHWIRGPKAGTSELFAELPGYPDNVRPDGKGGYWVALHQEKYELPFGSDSHLVAIRIGADGEKLQEMRGPKDVRPTEAVERDDGKIYLGSVELTYVSIVKST</sequence>
<name>A0A8T0QUB4_PANVG</name>
<dbReference type="EMBL" id="CM029048">
    <property type="protein sequence ID" value="KAG2576599.1"/>
    <property type="molecule type" value="Genomic_DNA"/>
</dbReference>
<keyword evidence="3" id="KW-0926">Vacuole</keyword>
<dbReference type="PANTHER" id="PTHR10426:SF76">
    <property type="entry name" value="STRICTOSIDINE SYNTHASE CONSERVED REGION DOMAIN-CONTAINING PROTEIN"/>
    <property type="match status" value="1"/>
</dbReference>
<comment type="caution">
    <text evidence="7">The sequence shown here is derived from an EMBL/GenBank/DDBJ whole genome shotgun (WGS) entry which is preliminary data.</text>
</comment>
<dbReference type="Pfam" id="PF03088">
    <property type="entry name" value="Str_synth"/>
    <property type="match status" value="1"/>
</dbReference>
<dbReference type="GO" id="GO:0016787">
    <property type="term" value="F:hydrolase activity"/>
    <property type="evidence" value="ECO:0007669"/>
    <property type="project" value="TreeGrafter"/>
</dbReference>
<dbReference type="SUPFAM" id="SSF63829">
    <property type="entry name" value="Calcium-dependent phosphotriesterase"/>
    <property type="match status" value="1"/>
</dbReference>
<dbReference type="Gene3D" id="2.120.10.30">
    <property type="entry name" value="TolB, C-terminal domain"/>
    <property type="match status" value="1"/>
</dbReference>